<dbReference type="PIRSF" id="PIRSF004962">
    <property type="entry name" value="UCP004962"/>
    <property type="match status" value="1"/>
</dbReference>
<dbReference type="RefSeq" id="WP_069584518.1">
    <property type="nucleotide sequence ID" value="NZ_LMVM01000039.1"/>
</dbReference>
<comment type="caution">
    <text evidence="1">The sequence shown here is derived from an EMBL/GenBank/DDBJ whole genome shotgun (WGS) entry which is preliminary data.</text>
</comment>
<gene>
    <name evidence="1" type="ORF">ASJ80_04820</name>
</gene>
<protein>
    <recommendedName>
        <fullName evidence="3">DUF2124 domain-containing protein</fullName>
    </recommendedName>
</protein>
<keyword evidence="2" id="KW-1185">Reference proteome</keyword>
<reference evidence="1 2" key="1">
    <citation type="journal article" date="2017" name="BMC Genomics">
        <title>Genomic analysis of methanogenic archaea reveals a shift towards energy conservation.</title>
        <authorList>
            <person name="Gilmore S.P."/>
            <person name="Henske J.K."/>
            <person name="Sexton J.A."/>
            <person name="Solomon K.V."/>
            <person name="Seppala S."/>
            <person name="Yoo J.I."/>
            <person name="Huyett L.M."/>
            <person name="Pressman A."/>
            <person name="Cogan J.Z."/>
            <person name="Kivenson V."/>
            <person name="Peng X."/>
            <person name="Tan Y."/>
            <person name="Valentine D.L."/>
            <person name="O'Malley M.A."/>
        </authorList>
    </citation>
    <scope>NUCLEOTIDE SEQUENCE [LARGE SCALE GENOMIC DNA]</scope>
    <source>
        <strain evidence="1 2">M.o.H.</strain>
    </source>
</reference>
<evidence type="ECO:0000313" key="1">
    <source>
        <dbReference type="EMBL" id="PAV03323.1"/>
    </source>
</evidence>
<dbReference type="Pfam" id="PF09897">
    <property type="entry name" value="DUF2124"/>
    <property type="match status" value="1"/>
</dbReference>
<dbReference type="EMBL" id="LMVM01000039">
    <property type="protein sequence ID" value="PAV03323.1"/>
    <property type="molecule type" value="Genomic_DNA"/>
</dbReference>
<name>A0A2A2H217_METBR</name>
<dbReference type="Proteomes" id="UP000217784">
    <property type="component" value="Unassembled WGS sequence"/>
</dbReference>
<accession>A0A2A2H217</accession>
<proteinExistence type="predicted"/>
<evidence type="ECO:0000313" key="2">
    <source>
        <dbReference type="Proteomes" id="UP000217784"/>
    </source>
</evidence>
<evidence type="ECO:0008006" key="3">
    <source>
        <dbReference type="Google" id="ProtNLM"/>
    </source>
</evidence>
<dbReference type="AlphaFoldDB" id="A0A2A2H217"/>
<organism evidence="1 2">
    <name type="scientific">Methanobacterium bryantii</name>
    <dbReference type="NCBI Taxonomy" id="2161"/>
    <lineage>
        <taxon>Archaea</taxon>
        <taxon>Methanobacteriati</taxon>
        <taxon>Methanobacteriota</taxon>
        <taxon>Methanomada group</taxon>
        <taxon>Methanobacteria</taxon>
        <taxon>Methanobacteriales</taxon>
        <taxon>Methanobacteriaceae</taxon>
        <taxon>Methanobacterium</taxon>
    </lineage>
</organism>
<sequence length="152" mass="16630">MEKINEFKGINGNLLAFKDAVGDAEKITFAGTPGVCTPFAELFAYVVRDKESVFVTLTDIESAKKMEITPQGMQLSEPADPQADVVALLGGLSMPKSNVTVEEVNEMIDNILKKDGKVIGLCYMDMFKEAGWLDKINFDCIINGILTGYVLK</sequence>
<dbReference type="InterPro" id="IPR009183">
    <property type="entry name" value="UCP004962"/>
</dbReference>
<dbReference type="Gene3D" id="3.40.50.2300">
    <property type="match status" value="1"/>
</dbReference>
<dbReference type="OrthoDB" id="64681at2157"/>